<evidence type="ECO:0000313" key="3">
    <source>
        <dbReference type="Proteomes" id="UP000011182"/>
    </source>
</evidence>
<feature type="compositionally biased region" description="Basic residues" evidence="1">
    <location>
        <begin position="1"/>
        <end position="12"/>
    </location>
</feature>
<evidence type="ECO:0000313" key="2">
    <source>
        <dbReference type="EMBL" id="ELS61398.1"/>
    </source>
</evidence>
<name>A0A9W5PD30_9BACI</name>
<organism evidence="2 3">
    <name type="scientific">Bacillus inaquosorum KCTC 13429</name>
    <dbReference type="NCBI Taxonomy" id="1236548"/>
    <lineage>
        <taxon>Bacteria</taxon>
        <taxon>Bacillati</taxon>
        <taxon>Bacillota</taxon>
        <taxon>Bacilli</taxon>
        <taxon>Bacillales</taxon>
        <taxon>Bacillaceae</taxon>
        <taxon>Bacillus</taxon>
    </lineage>
</organism>
<sequence>MDNLNHKGKKGLSKFIEKEAGDTETNQNKKADFSSATSFILHLFVIFVF</sequence>
<protein>
    <submittedName>
        <fullName evidence="2">Uncharacterized protein</fullName>
    </submittedName>
</protein>
<dbReference type="Proteomes" id="UP000011182">
    <property type="component" value="Unassembled WGS sequence"/>
</dbReference>
<dbReference type="EMBL" id="AMXN01000003">
    <property type="protein sequence ID" value="ELS61398.1"/>
    <property type="molecule type" value="Genomic_DNA"/>
</dbReference>
<gene>
    <name evidence="2" type="ORF">BSI_17690</name>
</gene>
<accession>A0A9W5PD30</accession>
<comment type="caution">
    <text evidence="2">The sequence shown here is derived from an EMBL/GenBank/DDBJ whole genome shotgun (WGS) entry which is preliminary data.</text>
</comment>
<feature type="region of interest" description="Disordered" evidence="1">
    <location>
        <begin position="1"/>
        <end position="30"/>
    </location>
</feature>
<dbReference type="AlphaFoldDB" id="A0A9W5PD30"/>
<reference evidence="2 3" key="1">
    <citation type="journal article" date="2014" name="Syst. Appl. Microbiol.">
        <title>Genomic insights into the taxonomic status of the three subspecies of Bacillus subtilis.</title>
        <authorList>
            <person name="Yi H."/>
            <person name="Chun J."/>
            <person name="Cha C.J."/>
        </authorList>
    </citation>
    <scope>NUCLEOTIDE SEQUENCE [LARGE SCALE GENOMIC DNA]</scope>
    <source>
        <strain evidence="2 3">KCTC 13429</strain>
    </source>
</reference>
<keyword evidence="3" id="KW-1185">Reference proteome</keyword>
<evidence type="ECO:0000256" key="1">
    <source>
        <dbReference type="SAM" id="MobiDB-lite"/>
    </source>
</evidence>
<proteinExistence type="predicted"/>
<feature type="compositionally biased region" description="Basic and acidic residues" evidence="1">
    <location>
        <begin position="15"/>
        <end position="30"/>
    </location>
</feature>